<proteinExistence type="inferred from homology"/>
<feature type="domain" description="UspA" evidence="2">
    <location>
        <begin position="3"/>
        <end position="117"/>
    </location>
</feature>
<dbReference type="RefSeq" id="WP_238275257.1">
    <property type="nucleotide sequence ID" value="NZ_BPQL01000005.1"/>
</dbReference>
<evidence type="ECO:0000313" key="3">
    <source>
        <dbReference type="EMBL" id="MET3691811.1"/>
    </source>
</evidence>
<evidence type="ECO:0000313" key="4">
    <source>
        <dbReference type="Proteomes" id="UP001549145"/>
    </source>
</evidence>
<dbReference type="Pfam" id="PF00582">
    <property type="entry name" value="Usp"/>
    <property type="match status" value="2"/>
</dbReference>
<gene>
    <name evidence="3" type="ORF">ABID43_001336</name>
</gene>
<evidence type="ECO:0000259" key="2">
    <source>
        <dbReference type="Pfam" id="PF00582"/>
    </source>
</evidence>
<dbReference type="EMBL" id="JBEPMM010000002">
    <property type="protein sequence ID" value="MET3691811.1"/>
    <property type="molecule type" value="Genomic_DNA"/>
</dbReference>
<comment type="caution">
    <text evidence="3">The sequence shown here is derived from an EMBL/GenBank/DDBJ whole genome shotgun (WGS) entry which is preliminary data.</text>
</comment>
<sequence length="271" mass="29307">MDYANILVSVDLDRGCADRVRLAAGLARRFEADLTGVGARPTLGPSAFTNPQEDAILGAAEERRSRDEAARARDLFTRHSGEALKADWRFTEGSPTANLAREARAADLVVVGRHGPADGVPGAMAVLPGPLLLEAGRPVLVVPPNVEHLGADRIVVAWKDTGEARRALAAAMPFLRQADHVYLVSVGREASSQGTEAVAAHLMRHGANVTRHVLAPSLRSEAEDVVRFVRREYVDLIVMGAYGRSRLREWVFGGMTHEILRTAPVCCLMSH</sequence>
<dbReference type="Proteomes" id="UP001549145">
    <property type="component" value="Unassembled WGS sequence"/>
</dbReference>
<dbReference type="PANTHER" id="PTHR46268:SF15">
    <property type="entry name" value="UNIVERSAL STRESS PROTEIN HP_0031"/>
    <property type="match status" value="1"/>
</dbReference>
<organism evidence="3 4">
    <name type="scientific">Methylobacterium goesingense</name>
    <dbReference type="NCBI Taxonomy" id="243690"/>
    <lineage>
        <taxon>Bacteria</taxon>
        <taxon>Pseudomonadati</taxon>
        <taxon>Pseudomonadota</taxon>
        <taxon>Alphaproteobacteria</taxon>
        <taxon>Hyphomicrobiales</taxon>
        <taxon>Methylobacteriaceae</taxon>
        <taxon>Methylobacterium</taxon>
    </lineage>
</organism>
<keyword evidence="4" id="KW-1185">Reference proteome</keyword>
<evidence type="ECO:0000256" key="1">
    <source>
        <dbReference type="ARBA" id="ARBA00008791"/>
    </source>
</evidence>
<comment type="similarity">
    <text evidence="1">Belongs to the universal stress protein A family.</text>
</comment>
<name>A0ABV2L1V1_9HYPH</name>
<dbReference type="SUPFAM" id="SSF52402">
    <property type="entry name" value="Adenine nucleotide alpha hydrolases-like"/>
    <property type="match status" value="2"/>
</dbReference>
<dbReference type="CDD" id="cd00293">
    <property type="entry name" value="USP-like"/>
    <property type="match status" value="1"/>
</dbReference>
<dbReference type="InterPro" id="IPR006016">
    <property type="entry name" value="UspA"/>
</dbReference>
<accession>A0ABV2L1V1</accession>
<dbReference type="Gene3D" id="3.40.50.12370">
    <property type="match status" value="1"/>
</dbReference>
<protein>
    <submittedName>
        <fullName evidence="3">Nucleotide-binding universal stress UspA family protein</fullName>
    </submittedName>
</protein>
<reference evidence="3 4" key="1">
    <citation type="submission" date="2024-06" db="EMBL/GenBank/DDBJ databases">
        <title>Genomic Encyclopedia of Type Strains, Phase IV (KMG-IV): sequencing the most valuable type-strain genomes for metagenomic binning, comparative biology and taxonomic classification.</title>
        <authorList>
            <person name="Goeker M."/>
        </authorList>
    </citation>
    <scope>NUCLEOTIDE SEQUENCE [LARGE SCALE GENOMIC DNA]</scope>
    <source>
        <strain evidence="3 4">DSM 21331</strain>
    </source>
</reference>
<dbReference type="PANTHER" id="PTHR46268">
    <property type="entry name" value="STRESS RESPONSE PROTEIN NHAX"/>
    <property type="match status" value="1"/>
</dbReference>
<feature type="domain" description="UspA" evidence="2">
    <location>
        <begin position="220"/>
        <end position="269"/>
    </location>
</feature>